<evidence type="ECO:0000256" key="21">
    <source>
        <dbReference type="SAM" id="MobiDB-lite"/>
    </source>
</evidence>
<dbReference type="SUPFAM" id="SSF52540">
    <property type="entry name" value="P-loop containing nucleoside triphosphate hydrolases"/>
    <property type="match status" value="1"/>
</dbReference>
<accession>A0A267EFB7</accession>
<comment type="caution">
    <text evidence="25">The sequence shown here is derived from an EMBL/GenBank/DDBJ whole genome shotgun (WGS) entry which is preliminary data.</text>
</comment>
<evidence type="ECO:0000256" key="15">
    <source>
        <dbReference type="ARBA" id="ARBA00023014"/>
    </source>
</evidence>
<evidence type="ECO:0000256" key="9">
    <source>
        <dbReference type="ARBA" id="ARBA00022741"/>
    </source>
</evidence>
<keyword evidence="9" id="KW-0547">Nucleotide-binding</keyword>
<dbReference type="Gene3D" id="3.90.320.10">
    <property type="match status" value="1"/>
</dbReference>
<feature type="domain" description="DNA2/NAM7 helicase-like C-terminal" evidence="24">
    <location>
        <begin position="960"/>
        <end position="1186"/>
    </location>
</feature>
<evidence type="ECO:0000256" key="7">
    <source>
        <dbReference type="ARBA" id="ARBA00022722"/>
    </source>
</evidence>
<evidence type="ECO:0000313" key="25">
    <source>
        <dbReference type="EMBL" id="PAA59559.1"/>
    </source>
</evidence>
<comment type="cofactor">
    <cofactor evidence="1">
        <name>[4Fe-4S] cluster</name>
        <dbReference type="ChEBI" id="CHEBI:49883"/>
    </cofactor>
</comment>
<evidence type="ECO:0000256" key="12">
    <source>
        <dbReference type="ARBA" id="ARBA00022806"/>
    </source>
</evidence>
<keyword evidence="5" id="KW-0004">4Fe-4S</keyword>
<comment type="catalytic activity">
    <reaction evidence="20">
        <text>ATP + H2O = ADP + phosphate + H(+)</text>
        <dbReference type="Rhea" id="RHEA:13065"/>
        <dbReference type="ChEBI" id="CHEBI:15377"/>
        <dbReference type="ChEBI" id="CHEBI:15378"/>
        <dbReference type="ChEBI" id="CHEBI:30616"/>
        <dbReference type="ChEBI" id="CHEBI:43474"/>
        <dbReference type="ChEBI" id="CHEBI:456216"/>
        <dbReference type="EC" id="3.6.4.12"/>
    </reaction>
</comment>
<evidence type="ECO:0000256" key="3">
    <source>
        <dbReference type="ARBA" id="ARBA00007913"/>
    </source>
</evidence>
<keyword evidence="13" id="KW-0067">ATP-binding</keyword>
<organism evidence="25 26">
    <name type="scientific">Macrostomum lignano</name>
    <dbReference type="NCBI Taxonomy" id="282301"/>
    <lineage>
        <taxon>Eukaryota</taxon>
        <taxon>Metazoa</taxon>
        <taxon>Spiralia</taxon>
        <taxon>Lophotrochozoa</taxon>
        <taxon>Platyhelminthes</taxon>
        <taxon>Rhabditophora</taxon>
        <taxon>Macrostomorpha</taxon>
        <taxon>Macrostomida</taxon>
        <taxon>Macrostomidae</taxon>
        <taxon>Macrostomum</taxon>
    </lineage>
</organism>
<evidence type="ECO:0000259" key="22">
    <source>
        <dbReference type="Pfam" id="PF08696"/>
    </source>
</evidence>
<keyword evidence="10" id="KW-0227">DNA damage</keyword>
<evidence type="ECO:0000313" key="26">
    <source>
        <dbReference type="Proteomes" id="UP000215902"/>
    </source>
</evidence>
<keyword evidence="14" id="KW-0408">Iron</keyword>
<feature type="domain" description="DNA2/NAM7 helicase helicase" evidence="23">
    <location>
        <begin position="859"/>
        <end position="952"/>
    </location>
</feature>
<keyword evidence="12" id="KW-0347">Helicase</keyword>
<dbReference type="InterPro" id="IPR011604">
    <property type="entry name" value="PDDEXK-like_dom_sf"/>
</dbReference>
<keyword evidence="15" id="KW-0411">Iron-sulfur</keyword>
<dbReference type="InterPro" id="IPR041679">
    <property type="entry name" value="DNA2/NAM7-like_C"/>
</dbReference>
<dbReference type="GO" id="GO:0043139">
    <property type="term" value="F:5'-3' DNA helicase activity"/>
    <property type="evidence" value="ECO:0007669"/>
    <property type="project" value="TreeGrafter"/>
</dbReference>
<evidence type="ECO:0000256" key="11">
    <source>
        <dbReference type="ARBA" id="ARBA00022801"/>
    </source>
</evidence>
<keyword evidence="8" id="KW-0479">Metal-binding</keyword>
<evidence type="ECO:0000256" key="6">
    <source>
        <dbReference type="ARBA" id="ARBA00022705"/>
    </source>
</evidence>
<dbReference type="InterPro" id="IPR047187">
    <property type="entry name" value="SF1_C_Upf1"/>
</dbReference>
<feature type="region of interest" description="Disordered" evidence="21">
    <location>
        <begin position="23"/>
        <end position="115"/>
    </location>
</feature>
<dbReference type="CDD" id="cd18808">
    <property type="entry name" value="SF1_C_Upf1"/>
    <property type="match status" value="1"/>
</dbReference>
<evidence type="ECO:0000256" key="19">
    <source>
        <dbReference type="ARBA" id="ARBA00023268"/>
    </source>
</evidence>
<evidence type="ECO:0000256" key="13">
    <source>
        <dbReference type="ARBA" id="ARBA00022840"/>
    </source>
</evidence>
<dbReference type="InterPro" id="IPR027417">
    <property type="entry name" value="P-loop_NTPase"/>
</dbReference>
<dbReference type="GO" id="GO:0003677">
    <property type="term" value="F:DNA binding"/>
    <property type="evidence" value="ECO:0007669"/>
    <property type="project" value="UniProtKB-KW"/>
</dbReference>
<keyword evidence="6" id="KW-0235">DNA replication</keyword>
<comment type="subcellular location">
    <subcellularLocation>
        <location evidence="2">Nucleus</location>
    </subcellularLocation>
</comment>
<evidence type="ECO:0000256" key="20">
    <source>
        <dbReference type="ARBA" id="ARBA00047995"/>
    </source>
</evidence>
<feature type="compositionally biased region" description="Low complexity" evidence="21">
    <location>
        <begin position="63"/>
        <end position="77"/>
    </location>
</feature>
<dbReference type="GO" id="GO:0005634">
    <property type="term" value="C:nucleus"/>
    <property type="evidence" value="ECO:0007669"/>
    <property type="project" value="UniProtKB-SubCell"/>
</dbReference>
<feature type="domain" description="DNA replication factor Dna2 N-terminal" evidence="22">
    <location>
        <begin position="229"/>
        <end position="420"/>
    </location>
</feature>
<evidence type="ECO:0000256" key="16">
    <source>
        <dbReference type="ARBA" id="ARBA00023125"/>
    </source>
</evidence>
<dbReference type="Proteomes" id="UP000215902">
    <property type="component" value="Unassembled WGS sequence"/>
</dbReference>
<dbReference type="GO" id="GO:0005524">
    <property type="term" value="F:ATP binding"/>
    <property type="evidence" value="ECO:0007669"/>
    <property type="project" value="UniProtKB-KW"/>
</dbReference>
<evidence type="ECO:0000256" key="4">
    <source>
        <dbReference type="ARBA" id="ARBA00012551"/>
    </source>
</evidence>
<evidence type="ECO:0000256" key="17">
    <source>
        <dbReference type="ARBA" id="ARBA00023204"/>
    </source>
</evidence>
<dbReference type="PANTHER" id="PTHR43788:SF8">
    <property type="entry name" value="DNA-BINDING PROTEIN SMUBP-2"/>
    <property type="match status" value="1"/>
</dbReference>
<dbReference type="GO" id="GO:0051539">
    <property type="term" value="F:4 iron, 4 sulfur cluster binding"/>
    <property type="evidence" value="ECO:0007669"/>
    <property type="project" value="UniProtKB-KW"/>
</dbReference>
<keyword evidence="19" id="KW-0511">Multifunctional enzyme</keyword>
<evidence type="ECO:0000259" key="23">
    <source>
        <dbReference type="Pfam" id="PF13086"/>
    </source>
</evidence>
<evidence type="ECO:0000259" key="24">
    <source>
        <dbReference type="Pfam" id="PF13087"/>
    </source>
</evidence>
<evidence type="ECO:0000256" key="2">
    <source>
        <dbReference type="ARBA" id="ARBA00004123"/>
    </source>
</evidence>
<keyword evidence="18" id="KW-0539">Nucleus</keyword>
<keyword evidence="11" id="KW-0378">Hydrolase</keyword>
<keyword evidence="26" id="KW-1185">Reference proteome</keyword>
<evidence type="ECO:0000256" key="18">
    <source>
        <dbReference type="ARBA" id="ARBA00023242"/>
    </source>
</evidence>
<keyword evidence="7" id="KW-0540">Nuclease</keyword>
<dbReference type="OrthoDB" id="306218at2759"/>
<feature type="non-terminal residue" evidence="25">
    <location>
        <position position="1"/>
    </location>
</feature>
<evidence type="ECO:0000256" key="8">
    <source>
        <dbReference type="ARBA" id="ARBA00022723"/>
    </source>
</evidence>
<dbReference type="Pfam" id="PF13087">
    <property type="entry name" value="AAA_12"/>
    <property type="match status" value="1"/>
</dbReference>
<dbReference type="GO" id="GO:0006260">
    <property type="term" value="P:DNA replication"/>
    <property type="evidence" value="ECO:0007669"/>
    <property type="project" value="UniProtKB-KW"/>
</dbReference>
<dbReference type="STRING" id="282301.A0A267EFB7"/>
<dbReference type="Pfam" id="PF08696">
    <property type="entry name" value="Dna2"/>
    <property type="match status" value="1"/>
</dbReference>
<evidence type="ECO:0000256" key="10">
    <source>
        <dbReference type="ARBA" id="ARBA00022763"/>
    </source>
</evidence>
<dbReference type="InterPro" id="IPR041677">
    <property type="entry name" value="DNA2/NAM7_AAA_11"/>
</dbReference>
<evidence type="ECO:0000256" key="1">
    <source>
        <dbReference type="ARBA" id="ARBA00001966"/>
    </source>
</evidence>
<dbReference type="InterPro" id="IPR014808">
    <property type="entry name" value="DNA_replication_fac_Dna2_N"/>
</dbReference>
<dbReference type="GO" id="GO:0006281">
    <property type="term" value="P:DNA repair"/>
    <property type="evidence" value="ECO:0007669"/>
    <property type="project" value="UniProtKB-KW"/>
</dbReference>
<dbReference type="EMBL" id="NIVC01002251">
    <property type="protein sequence ID" value="PAA59559.1"/>
    <property type="molecule type" value="Genomic_DNA"/>
</dbReference>
<dbReference type="GO" id="GO:0004518">
    <property type="term" value="F:nuclease activity"/>
    <property type="evidence" value="ECO:0007669"/>
    <property type="project" value="UniProtKB-KW"/>
</dbReference>
<dbReference type="InterPro" id="IPR050534">
    <property type="entry name" value="Coronavir_polyprotein_1ab"/>
</dbReference>
<reference evidence="25 26" key="1">
    <citation type="submission" date="2017-06" db="EMBL/GenBank/DDBJ databases">
        <title>A platform for efficient transgenesis in Macrostomum lignano, a flatworm model organism for stem cell research.</title>
        <authorList>
            <person name="Berezikov E."/>
        </authorList>
    </citation>
    <scope>NUCLEOTIDE SEQUENCE [LARGE SCALE GENOMIC DNA]</scope>
    <source>
        <strain evidence="25">DV1</strain>
        <tissue evidence="25">Whole organism</tissue>
    </source>
</reference>
<dbReference type="EC" id="3.6.4.12" evidence="4"/>
<keyword evidence="17" id="KW-0234">DNA repair</keyword>
<dbReference type="PANTHER" id="PTHR43788">
    <property type="entry name" value="DNA2/NAM7 HELICASE FAMILY MEMBER"/>
    <property type="match status" value="1"/>
</dbReference>
<evidence type="ECO:0000256" key="5">
    <source>
        <dbReference type="ARBA" id="ARBA00022485"/>
    </source>
</evidence>
<dbReference type="GO" id="GO:0046872">
    <property type="term" value="F:metal ion binding"/>
    <property type="evidence" value="ECO:0007669"/>
    <property type="project" value="UniProtKB-KW"/>
</dbReference>
<comment type="similarity">
    <text evidence="3">Belongs to the DNA2/NAM7 helicase family.</text>
</comment>
<protein>
    <recommendedName>
        <fullName evidence="4">DNA helicase</fullName>
        <ecNumber evidence="4">3.6.4.12</ecNumber>
    </recommendedName>
</protein>
<proteinExistence type="inferred from homology"/>
<dbReference type="GO" id="GO:0016787">
    <property type="term" value="F:hydrolase activity"/>
    <property type="evidence" value="ECO:0007669"/>
    <property type="project" value="UniProtKB-KW"/>
</dbReference>
<gene>
    <name evidence="25" type="ORF">BOX15_Mlig006861g1</name>
</gene>
<keyword evidence="16" id="KW-0238">DNA-binding</keyword>
<dbReference type="Pfam" id="PF13086">
    <property type="entry name" value="AAA_11"/>
    <property type="match status" value="1"/>
</dbReference>
<sequence>NITMKQTNINSFFKLGSTAAQSAASTVDIVPPSPPAAPQQQQQQQQPQKRLARRSFLSNPRPSSASSSASSVASAVSFDKPPNAKASNVARTIFGRKRPPKGLNYRPDAPDLPPAKRAFLYGEEQQKQQQQKLTAEPIVVLSDSSNSSGACSPSEKSPDCAVGRAAKIGKENSDAGAAAELEAEADCWLPAEWRHRPEWIRGRVRSVKRLSDELELDCAGLEPCGWNFVCRLCDSWSETRLHTGDTVQIVLSPETPWQPDHPELSVTDQQNYFVLLPDQLLSATAVVASLGCVRRSVLDSMYTSLEGENKVMLLGSVVHQLFQDLLVRHQTAPVTEASASAAAAQLVNSGQLAQQLAALGLSESELLAEVSQFVKHIVDWLRRHHDDDGSDGLRVNGVADIEESVGSRRFGLKGKVDVSLLVADAAGGDKRLPVELKTGRASFSHEHVGQALLYSMMLDGPEAENSSTADGADGALLLYLRDGPQQQLFRPDRSRRCGLLQLRNELAGWLARPPVVVDEGDGGSTEACEVRLAPLPDPLTGRDRWCAACPQLLSCSLLHRLAKGEAGCSFGGRPSAEKAMRHLSERHAAYFGHWSRLLLMERQAGQAEAEATSAAAAASATLLFEGQRPAGGRDGGSGQQTLVRFRVAGTDEPPLTDVASEGDFAVVDSADGCLVGLCAGLVREMACDRLALLCDRPLKKTDLHYRIRKSNSQKSIGICLSYLVMLMEDSPISTRLRELLIDRRPPEVTSFDHATVVSVRQFAVPLNREQRKCLLATLAAKDFVLLKGYPGTGKTTFLAALVAALVHLGARVLVSAYTHSAVDNILVKIADTYPQVGLLRIGQEARVHPRIRSRCLASELQSLQQQQREGSSGATSAGVRALVESRPVVGCTCLGALDPCLARCQFDFALIDEAGQAPLPACLGPLLRLSGSGGRFLLVGDPHQLPPMVLSRRAASLGLGRSLLCRLLNREAVTARVTFALTEQYRMNSYLLQLPNQLLYNGELTAHESVSQLTLPAVTLPPRLRDPLACLAAVWSDRLEHSLVFVSTERIDSVQAESCGRRSSLAGQASGSSSLANPLEASLAVSLLRLLCPAAAAPADVGLMSPYRDQVALLRRRLSAESGSQLTGVEASTIDQFQGRDKSLILLSMARREAGAASASSILSDPRRFNVAVTRAKRKLIVIGHAAGLGGLPTIDALLKLLPAECMVRLTDREFDVLTAAEMTEC</sequence>
<name>A0A267EFB7_9PLAT</name>
<feature type="compositionally biased region" description="Low complexity" evidence="21">
    <location>
        <begin position="38"/>
        <end position="48"/>
    </location>
</feature>
<evidence type="ECO:0000256" key="14">
    <source>
        <dbReference type="ARBA" id="ARBA00023004"/>
    </source>
</evidence>
<dbReference type="AlphaFoldDB" id="A0A267EFB7"/>
<dbReference type="Gene3D" id="3.40.50.300">
    <property type="entry name" value="P-loop containing nucleotide triphosphate hydrolases"/>
    <property type="match status" value="2"/>
</dbReference>